<comment type="caution">
    <text evidence="3">The sequence shown here is derived from an EMBL/GenBank/DDBJ whole genome shotgun (WGS) entry which is preliminary data.</text>
</comment>
<accession>A0ABY1LWH1</accession>
<evidence type="ECO:0000256" key="1">
    <source>
        <dbReference type="SAM" id="Phobius"/>
    </source>
</evidence>
<keyword evidence="1" id="KW-0812">Transmembrane</keyword>
<reference evidence="3 4" key="1">
    <citation type="submission" date="2017-04" db="EMBL/GenBank/DDBJ databases">
        <authorList>
            <person name="Varghese N."/>
            <person name="Submissions S."/>
        </authorList>
    </citation>
    <scope>NUCLEOTIDE SEQUENCE [LARGE SCALE GENOMIC DNA]</scope>
    <source>
        <strain evidence="3 4">J12</strain>
    </source>
</reference>
<dbReference type="RefSeq" id="WP_085278822.1">
    <property type="nucleotide sequence ID" value="NZ_FXAE01000014.1"/>
</dbReference>
<name>A0ABY1LWH1_9BACL</name>
<feature type="transmembrane region" description="Helical" evidence="1">
    <location>
        <begin position="189"/>
        <end position="208"/>
    </location>
</feature>
<proteinExistence type="predicted"/>
<organism evidence="3 4">
    <name type="scientific">Paenibacillus barengoltzii J12</name>
    <dbReference type="NCBI Taxonomy" id="935846"/>
    <lineage>
        <taxon>Bacteria</taxon>
        <taxon>Bacillati</taxon>
        <taxon>Bacillota</taxon>
        <taxon>Bacilli</taxon>
        <taxon>Bacillales</taxon>
        <taxon>Paenibacillaceae</taxon>
        <taxon>Paenibacillus</taxon>
    </lineage>
</organism>
<dbReference type="EMBL" id="FXAE01000014">
    <property type="protein sequence ID" value="SMF19860.1"/>
    <property type="molecule type" value="Genomic_DNA"/>
</dbReference>
<feature type="transmembrane region" description="Helical" evidence="1">
    <location>
        <begin position="29"/>
        <end position="62"/>
    </location>
</feature>
<keyword evidence="4" id="KW-1185">Reference proteome</keyword>
<evidence type="ECO:0000313" key="3">
    <source>
        <dbReference type="EMBL" id="SMF19860.1"/>
    </source>
</evidence>
<dbReference type="Pfam" id="PF13796">
    <property type="entry name" value="Sensor"/>
    <property type="match status" value="1"/>
</dbReference>
<dbReference type="InterPro" id="IPR025828">
    <property type="entry name" value="Put_sensor_dom"/>
</dbReference>
<keyword evidence="1" id="KW-1133">Transmembrane helix</keyword>
<feature type="domain" description="Putative sensor" evidence="2">
    <location>
        <begin position="30"/>
        <end position="218"/>
    </location>
</feature>
<dbReference type="Proteomes" id="UP000192939">
    <property type="component" value="Unassembled WGS sequence"/>
</dbReference>
<evidence type="ECO:0000313" key="4">
    <source>
        <dbReference type="Proteomes" id="UP000192939"/>
    </source>
</evidence>
<gene>
    <name evidence="3" type="ORF">SAMN02744124_01798</name>
</gene>
<feature type="transmembrane region" description="Helical" evidence="1">
    <location>
        <begin position="129"/>
        <end position="162"/>
    </location>
</feature>
<evidence type="ECO:0000259" key="2">
    <source>
        <dbReference type="Pfam" id="PF13796"/>
    </source>
</evidence>
<sequence>MKAVEATNVAKAGKVNWALFNPKTYATMLYLLLALPLGIIYFTLAITGLAISIALTPVFIGIPMFFGMAKLINGIVSFEQGLIRHILGLPVPPAAAPKQPSAEAGTNWFMRMVKGFDGELFFRNLMLVVLRLVTGIVFFAVMIVALALGIGFIALPVVHIVLMNEYQLDILENNLFTYFHLNWTYNQQYLLYVGVGLFLFWVALRVVNGLMQVQRRIMYVDEAYLQPAPEPSAPAPASHPFHTPVIPQFEDDLPEHPATEKVWLA</sequence>
<protein>
    <submittedName>
        <fullName evidence="3">Sensor</fullName>
    </submittedName>
</protein>
<keyword evidence="1" id="KW-0472">Membrane</keyword>